<dbReference type="AlphaFoldDB" id="A0A9D2DRU8"/>
<reference evidence="2" key="1">
    <citation type="journal article" date="2021" name="PeerJ">
        <title>Extensive microbial diversity within the chicken gut microbiome revealed by metagenomics and culture.</title>
        <authorList>
            <person name="Gilroy R."/>
            <person name="Ravi A."/>
            <person name="Getino M."/>
            <person name="Pursley I."/>
            <person name="Horton D.L."/>
            <person name="Alikhan N.F."/>
            <person name="Baker D."/>
            <person name="Gharbi K."/>
            <person name="Hall N."/>
            <person name="Watson M."/>
            <person name="Adriaenssens E.M."/>
            <person name="Foster-Nyarko E."/>
            <person name="Jarju S."/>
            <person name="Secka A."/>
            <person name="Antonio M."/>
            <person name="Oren A."/>
            <person name="Chaudhuri R.R."/>
            <person name="La Ragione R."/>
            <person name="Hildebrand F."/>
            <person name="Pallen M.J."/>
        </authorList>
    </citation>
    <scope>NUCLEOTIDE SEQUENCE</scope>
    <source>
        <strain evidence="2">14324</strain>
    </source>
</reference>
<comment type="caution">
    <text evidence="2">The sequence shown here is derived from an EMBL/GenBank/DDBJ whole genome shotgun (WGS) entry which is preliminary data.</text>
</comment>
<sequence>MPDLGVLIELSEYYETDIKEILDGERRRGDMDKEMKETLIKVADYNEMERGKAMKAGNTAFGIMFFLCVFFIVIQLILTGDLRITMGETAVLCAGGIAYIGIMVHQGLWGSGGKIKSSLFSDSLISVLCAALFSLLLCIALLRKGAEEPVALRAAVIFFAGIGIIGFTVLRLLAFFSNKRKLQAEKEKSAAEKQETEPVEIFIADGNLQADMMIDVLKQKGIPAYKKDLGNAGFTSVRYGMGRVGDDRVAICVAEENADKARSILDGMF</sequence>
<feature type="transmembrane region" description="Helical" evidence="1">
    <location>
        <begin position="84"/>
        <end position="104"/>
    </location>
</feature>
<evidence type="ECO:0000313" key="2">
    <source>
        <dbReference type="EMBL" id="HIZ21864.1"/>
    </source>
</evidence>
<dbReference type="EMBL" id="DXBU01000046">
    <property type="protein sequence ID" value="HIZ21864.1"/>
    <property type="molecule type" value="Genomic_DNA"/>
</dbReference>
<feature type="transmembrane region" description="Helical" evidence="1">
    <location>
        <begin position="58"/>
        <end position="78"/>
    </location>
</feature>
<organism evidence="2 3">
    <name type="scientific">Candidatus Blautia faecigallinarum</name>
    <dbReference type="NCBI Taxonomy" id="2838488"/>
    <lineage>
        <taxon>Bacteria</taxon>
        <taxon>Bacillati</taxon>
        <taxon>Bacillota</taxon>
        <taxon>Clostridia</taxon>
        <taxon>Lachnospirales</taxon>
        <taxon>Lachnospiraceae</taxon>
        <taxon>Blautia</taxon>
    </lineage>
</organism>
<feature type="transmembrane region" description="Helical" evidence="1">
    <location>
        <begin position="124"/>
        <end position="142"/>
    </location>
</feature>
<keyword evidence="1" id="KW-0812">Transmembrane</keyword>
<keyword evidence="1" id="KW-1133">Transmembrane helix</keyword>
<name>A0A9D2DRU8_9FIRM</name>
<accession>A0A9D2DRU8</accession>
<reference evidence="2" key="2">
    <citation type="submission" date="2021-04" db="EMBL/GenBank/DDBJ databases">
        <authorList>
            <person name="Gilroy R."/>
        </authorList>
    </citation>
    <scope>NUCLEOTIDE SEQUENCE</scope>
    <source>
        <strain evidence="2">14324</strain>
    </source>
</reference>
<dbReference type="Proteomes" id="UP000824041">
    <property type="component" value="Unassembled WGS sequence"/>
</dbReference>
<evidence type="ECO:0000256" key="1">
    <source>
        <dbReference type="SAM" id="Phobius"/>
    </source>
</evidence>
<feature type="transmembrane region" description="Helical" evidence="1">
    <location>
        <begin position="154"/>
        <end position="176"/>
    </location>
</feature>
<protein>
    <submittedName>
        <fullName evidence="2">Transcriptional regulator</fullName>
    </submittedName>
</protein>
<keyword evidence="1" id="KW-0472">Membrane</keyword>
<evidence type="ECO:0000313" key="3">
    <source>
        <dbReference type="Proteomes" id="UP000824041"/>
    </source>
</evidence>
<gene>
    <name evidence="2" type="ORF">IAA21_03575</name>
</gene>
<proteinExistence type="predicted"/>